<feature type="compositionally biased region" description="Polar residues" evidence="1">
    <location>
        <begin position="138"/>
        <end position="157"/>
    </location>
</feature>
<accession>A0A7R9Q1F5</accession>
<feature type="region of interest" description="Disordered" evidence="1">
    <location>
        <begin position="217"/>
        <end position="251"/>
    </location>
</feature>
<evidence type="ECO:0000313" key="3">
    <source>
        <dbReference type="Proteomes" id="UP000759131"/>
    </source>
</evidence>
<feature type="compositionally biased region" description="Basic and acidic residues" evidence="1">
    <location>
        <begin position="231"/>
        <end position="245"/>
    </location>
</feature>
<proteinExistence type="predicted"/>
<evidence type="ECO:0000256" key="1">
    <source>
        <dbReference type="SAM" id="MobiDB-lite"/>
    </source>
</evidence>
<dbReference type="EMBL" id="CAJPIZ010005323">
    <property type="protein sequence ID" value="CAG2108489.1"/>
    <property type="molecule type" value="Genomic_DNA"/>
</dbReference>
<reference evidence="2" key="1">
    <citation type="submission" date="2020-11" db="EMBL/GenBank/DDBJ databases">
        <authorList>
            <person name="Tran Van P."/>
        </authorList>
    </citation>
    <scope>NUCLEOTIDE SEQUENCE</scope>
</reference>
<protein>
    <submittedName>
        <fullName evidence="2">Uncharacterized protein</fullName>
    </submittedName>
</protein>
<keyword evidence="3" id="KW-1185">Reference proteome</keyword>
<name>A0A7R9Q1F5_9ACAR</name>
<gene>
    <name evidence="2" type="ORF">OSB1V03_LOCUS8481</name>
</gene>
<sequence length="341" mass="38438">MFVFILYILYRLQEIDRRLNSCDSFESREETLNKLCARRQEEIRLATLSKRQSLDYEDNNGSMHTLQRSSTDYFGQLGAHMSDDGQHKSLNKSTKKNSIFSSPRLRHKTQSQVLRAASSIPSLIFPLKSNKNKSLNTYDMLDSSNSNTPESFGSSKKSSIDEGLICNTPKTRRSPLRFLGNFVDDKLFRGRFGSTKRAKSSVELGRLSWEIPDDLTDNNSANGKLNRRKSCNKDDNISHQNHKELSNSSQRLTVTDSGLVDTTLKTSASILKRKPRSLSTCVTDRSRHRIASATSDRLSLSSSSAIGSDDADIFLPQHQTMRTEISADALAEIEIIVDFRN</sequence>
<dbReference type="AlphaFoldDB" id="A0A7R9Q1F5"/>
<dbReference type="OrthoDB" id="6499176at2759"/>
<evidence type="ECO:0000313" key="2">
    <source>
        <dbReference type="EMBL" id="CAD7628059.1"/>
    </source>
</evidence>
<feature type="region of interest" description="Disordered" evidence="1">
    <location>
        <begin position="138"/>
        <end position="163"/>
    </location>
</feature>
<dbReference type="EMBL" id="OC859898">
    <property type="protein sequence ID" value="CAD7628059.1"/>
    <property type="molecule type" value="Genomic_DNA"/>
</dbReference>
<feature type="region of interest" description="Disordered" evidence="1">
    <location>
        <begin position="83"/>
        <end position="105"/>
    </location>
</feature>
<dbReference type="Proteomes" id="UP000759131">
    <property type="component" value="Unassembled WGS sequence"/>
</dbReference>
<organism evidence="2">
    <name type="scientific">Medioppia subpectinata</name>
    <dbReference type="NCBI Taxonomy" id="1979941"/>
    <lineage>
        <taxon>Eukaryota</taxon>
        <taxon>Metazoa</taxon>
        <taxon>Ecdysozoa</taxon>
        <taxon>Arthropoda</taxon>
        <taxon>Chelicerata</taxon>
        <taxon>Arachnida</taxon>
        <taxon>Acari</taxon>
        <taxon>Acariformes</taxon>
        <taxon>Sarcoptiformes</taxon>
        <taxon>Oribatida</taxon>
        <taxon>Brachypylina</taxon>
        <taxon>Oppioidea</taxon>
        <taxon>Oppiidae</taxon>
        <taxon>Medioppia</taxon>
    </lineage>
</organism>